<gene>
    <name evidence="2" type="ORF">A4X09_0g6358</name>
</gene>
<name>A0A8X7T2F9_9BASI</name>
<organism evidence="2 3">
    <name type="scientific">Tilletia walkeri</name>
    <dbReference type="NCBI Taxonomy" id="117179"/>
    <lineage>
        <taxon>Eukaryota</taxon>
        <taxon>Fungi</taxon>
        <taxon>Dikarya</taxon>
        <taxon>Basidiomycota</taxon>
        <taxon>Ustilaginomycotina</taxon>
        <taxon>Exobasidiomycetes</taxon>
        <taxon>Tilletiales</taxon>
        <taxon>Tilletiaceae</taxon>
        <taxon>Tilletia</taxon>
    </lineage>
</organism>
<dbReference type="EMBL" id="LWDG02000399">
    <property type="protein sequence ID" value="KAE8265994.1"/>
    <property type="molecule type" value="Genomic_DNA"/>
</dbReference>
<reference evidence="2" key="1">
    <citation type="submission" date="2016-04" db="EMBL/GenBank/DDBJ databases">
        <authorList>
            <person name="Nguyen H.D."/>
            <person name="Samba Siva P."/>
            <person name="Cullis J."/>
            <person name="Levesque C.A."/>
            <person name="Hambleton S."/>
        </authorList>
    </citation>
    <scope>NUCLEOTIDE SEQUENCE</scope>
    <source>
        <strain evidence="2">DAOMC 236422</strain>
    </source>
</reference>
<evidence type="ECO:0000313" key="2">
    <source>
        <dbReference type="EMBL" id="KAE8265994.1"/>
    </source>
</evidence>
<protein>
    <submittedName>
        <fullName evidence="2">Uncharacterized protein</fullName>
    </submittedName>
</protein>
<dbReference type="Proteomes" id="UP000078113">
    <property type="component" value="Unassembled WGS sequence"/>
</dbReference>
<feature type="region of interest" description="Disordered" evidence="1">
    <location>
        <begin position="181"/>
        <end position="207"/>
    </location>
</feature>
<evidence type="ECO:0000313" key="3">
    <source>
        <dbReference type="Proteomes" id="UP000078113"/>
    </source>
</evidence>
<keyword evidence="3" id="KW-1185">Reference proteome</keyword>
<sequence>MDNPSSTSPTVTYLKQTASVSLAFPPILIKAGTPFFSSLGRPIHSSRPPSSYHMAPSSSNFGLASVKIGHSSTMPLPTAGPPTPSRHVRCPPSVSVILPSPPQVLVGLPTYLPVTVPAVSSPGRPHSLPRLGTRGRPLKHGHPPFRLKSWSASLPPLPRCAPLLDLKYRLVTLPRLGTRYRPLKTQDRPPSSPPQVPVDFPSSPWTQ</sequence>
<accession>A0A8X7T2F9</accession>
<comment type="caution">
    <text evidence="2">The sequence shown here is derived from an EMBL/GenBank/DDBJ whole genome shotgun (WGS) entry which is preliminary data.</text>
</comment>
<evidence type="ECO:0000256" key="1">
    <source>
        <dbReference type="SAM" id="MobiDB-lite"/>
    </source>
</evidence>
<proteinExistence type="predicted"/>
<reference evidence="2" key="2">
    <citation type="journal article" date="2019" name="IMA Fungus">
        <title>Genome sequencing and comparison of five Tilletia species to identify candidate genes for the detection of regulated species infecting wheat.</title>
        <authorList>
            <person name="Nguyen H.D.T."/>
            <person name="Sultana T."/>
            <person name="Kesanakurti P."/>
            <person name="Hambleton S."/>
        </authorList>
    </citation>
    <scope>NUCLEOTIDE SEQUENCE</scope>
    <source>
        <strain evidence="2">DAOMC 236422</strain>
    </source>
</reference>
<dbReference type="AlphaFoldDB" id="A0A8X7T2F9"/>